<feature type="compositionally biased region" description="Low complexity" evidence="1">
    <location>
        <begin position="47"/>
        <end position="56"/>
    </location>
</feature>
<feature type="compositionally biased region" description="Basic and acidic residues" evidence="1">
    <location>
        <begin position="80"/>
        <end position="91"/>
    </location>
</feature>
<evidence type="ECO:0000313" key="3">
    <source>
        <dbReference type="Proteomes" id="UP000286681"/>
    </source>
</evidence>
<gene>
    <name evidence="2" type="ORF">CA257_18435</name>
</gene>
<evidence type="ECO:0000256" key="1">
    <source>
        <dbReference type="SAM" id="MobiDB-lite"/>
    </source>
</evidence>
<reference evidence="2 3" key="1">
    <citation type="submission" date="2018-07" db="EMBL/GenBank/DDBJ databases">
        <title>Genomic and Epidemiologic Investigation of an Indolent Hospital Outbreak.</title>
        <authorList>
            <person name="Johnson R.C."/>
            <person name="Deming C."/>
            <person name="Conlan S."/>
            <person name="Zellmer C.J."/>
            <person name="Michelin A.V."/>
            <person name="Lee-Lin S."/>
            <person name="Thomas P.J."/>
            <person name="Park M."/>
            <person name="Weingarten R.A."/>
            <person name="Less J."/>
            <person name="Dekker J.P."/>
            <person name="Frank K.M."/>
            <person name="Musser K.A."/>
            <person name="Mcquiston J.R."/>
            <person name="Henderson D.K."/>
            <person name="Lau A.F."/>
            <person name="Palmore T.N."/>
            <person name="Segre J.A."/>
        </authorList>
    </citation>
    <scope>NUCLEOTIDE SEQUENCE [LARGE SCALE GENOMIC DNA]</scope>
    <source>
        <strain evidence="2 3">SK-NIH.Env10_0317</strain>
    </source>
</reference>
<feature type="region of interest" description="Disordered" evidence="1">
    <location>
        <begin position="45"/>
        <end position="91"/>
    </location>
</feature>
<dbReference type="EMBL" id="QQWO01000019">
    <property type="protein sequence ID" value="RSV00116.1"/>
    <property type="molecule type" value="Genomic_DNA"/>
</dbReference>
<sequence>MLRIAKPMIPPRWASPRMGLEMPASPVRCTTILTLLLACGNPAIAQTSTPSSSSPTEGRSEQYNVPPPPGYKPPPGRFVQSDREREEDDRYSREAERWAAENCIADRRSNIAAGAVIGGLIGALAGSGLAGRYDRAPATVLGAGAGAVAGSAIARNASPDCPPGFVVKAAPEPFYPPPVYPHVYVAPPWYDPWVWYGGHWIYRPYPYHRYWYKRHWRRR</sequence>
<feature type="compositionally biased region" description="Pro residues" evidence="1">
    <location>
        <begin position="65"/>
        <end position="76"/>
    </location>
</feature>
<organism evidence="2 3">
    <name type="scientific">Sphingomonas koreensis</name>
    <dbReference type="NCBI Taxonomy" id="93064"/>
    <lineage>
        <taxon>Bacteria</taxon>
        <taxon>Pseudomonadati</taxon>
        <taxon>Pseudomonadota</taxon>
        <taxon>Alphaproteobacteria</taxon>
        <taxon>Sphingomonadales</taxon>
        <taxon>Sphingomonadaceae</taxon>
        <taxon>Sphingomonas</taxon>
    </lineage>
</organism>
<dbReference type="Proteomes" id="UP000286681">
    <property type="component" value="Unassembled WGS sequence"/>
</dbReference>
<evidence type="ECO:0000313" key="2">
    <source>
        <dbReference type="EMBL" id="RSV00116.1"/>
    </source>
</evidence>
<protein>
    <submittedName>
        <fullName evidence="2">Glycine zipper 2TM domain-containing protein</fullName>
    </submittedName>
</protein>
<comment type="caution">
    <text evidence="2">The sequence shown here is derived from an EMBL/GenBank/DDBJ whole genome shotgun (WGS) entry which is preliminary data.</text>
</comment>
<name>A0AAJ4S091_9SPHN</name>
<dbReference type="AlphaFoldDB" id="A0AAJ4S091"/>
<proteinExistence type="predicted"/>
<accession>A0AAJ4S091</accession>